<dbReference type="AlphaFoldDB" id="A0A6H1ZWJ4"/>
<name>A0A6H1ZWJ4_9ZZZZ</name>
<dbReference type="EMBL" id="MT144288">
    <property type="protein sequence ID" value="QJA51791.1"/>
    <property type="molecule type" value="Genomic_DNA"/>
</dbReference>
<accession>A0A6H1ZWJ4</accession>
<organism evidence="1">
    <name type="scientific">viral metagenome</name>
    <dbReference type="NCBI Taxonomy" id="1070528"/>
    <lineage>
        <taxon>unclassified sequences</taxon>
        <taxon>metagenomes</taxon>
        <taxon>organismal metagenomes</taxon>
    </lineage>
</organism>
<evidence type="ECO:0000313" key="2">
    <source>
        <dbReference type="EMBL" id="QJH98282.1"/>
    </source>
</evidence>
<evidence type="ECO:0000313" key="1">
    <source>
        <dbReference type="EMBL" id="QJA51791.1"/>
    </source>
</evidence>
<gene>
    <name evidence="1" type="ORF">TM448A02298_0015</name>
    <name evidence="2" type="ORF">TM448B01259_0003</name>
</gene>
<reference evidence="1" key="1">
    <citation type="submission" date="2020-03" db="EMBL/GenBank/DDBJ databases">
        <title>The deep terrestrial virosphere.</title>
        <authorList>
            <person name="Holmfeldt K."/>
            <person name="Nilsson E."/>
            <person name="Simone D."/>
            <person name="Lopez-Fernandez M."/>
            <person name="Wu X."/>
            <person name="de Brujin I."/>
            <person name="Lundin D."/>
            <person name="Andersson A."/>
            <person name="Bertilsson S."/>
            <person name="Dopson M."/>
        </authorList>
    </citation>
    <scope>NUCLEOTIDE SEQUENCE</scope>
    <source>
        <strain evidence="1">TM448A02298</strain>
        <strain evidence="2">TM448B01259</strain>
    </source>
</reference>
<proteinExistence type="predicted"/>
<sequence length="39" mass="4384">MPKAICEGCGAVFYGWALLQPEFRTCTCGYRLILVEESK</sequence>
<dbReference type="EMBL" id="MT144725">
    <property type="protein sequence ID" value="QJH98282.1"/>
    <property type="molecule type" value="Genomic_DNA"/>
</dbReference>
<protein>
    <submittedName>
        <fullName evidence="1">Uncharacterized protein</fullName>
    </submittedName>
</protein>